<dbReference type="GO" id="GO:0003677">
    <property type="term" value="F:DNA binding"/>
    <property type="evidence" value="ECO:0007669"/>
    <property type="project" value="InterPro"/>
</dbReference>
<feature type="transmembrane region" description="Helical" evidence="1">
    <location>
        <begin position="122"/>
        <end position="147"/>
    </location>
</feature>
<dbReference type="PROSITE" id="PS50930">
    <property type="entry name" value="HTH_LYTTR"/>
    <property type="match status" value="1"/>
</dbReference>
<reference evidence="3 4" key="1">
    <citation type="submission" date="2018-06" db="EMBL/GenBank/DDBJ databases">
        <title>Pedobacter endophyticus sp. nov., an endophytic bacterium isolated from a leaf of Triticum aestivum.</title>
        <authorList>
            <person name="Zhang L."/>
        </authorList>
    </citation>
    <scope>NUCLEOTIDE SEQUENCE [LARGE SCALE GENOMIC DNA]</scope>
    <source>
        <strain evidence="3 4">CM134L-2</strain>
    </source>
</reference>
<feature type="domain" description="HTH LytTR-type" evidence="2">
    <location>
        <begin position="168"/>
        <end position="274"/>
    </location>
</feature>
<dbReference type="InterPro" id="IPR007492">
    <property type="entry name" value="LytTR_DNA-bd_dom"/>
</dbReference>
<dbReference type="RefSeq" id="WP_113646686.1">
    <property type="nucleotide sequence ID" value="NZ_QMHN01000002.1"/>
</dbReference>
<keyword evidence="1" id="KW-1133">Transmembrane helix</keyword>
<sequence>MITSVSSKPVISYRDRAFRFIACLIGAHIIILLGEDISTFKAFTIKSYYPTLAINYAIALILAWIVRRVTMKLDRRFSWEENIWWRFILQLFFGVVMVSLICFLLVFIYFRSFGYSIMESDYATYQFPLSVALLGLLNAFYVVYYFYHRVRILSAVSGPAPSQYAAHIMVIDGRERINLPTGEIAYISLAGKESLVTTWEKKNYLVEHTLDELEGLLDPELFFRLNRRVIAHRAACRSYQPLEYGKLEVSLVPAFSEGATVSQRKAALFRQWIK</sequence>
<evidence type="ECO:0000259" key="2">
    <source>
        <dbReference type="PROSITE" id="PS50930"/>
    </source>
</evidence>
<accession>A0A3S4RR47</accession>
<keyword evidence="4" id="KW-1185">Reference proteome</keyword>
<keyword evidence="1" id="KW-0812">Transmembrane</keyword>
<organism evidence="3 4">
    <name type="scientific">Pedobacter chitinilyticus</name>
    <dbReference type="NCBI Taxonomy" id="2233776"/>
    <lineage>
        <taxon>Bacteria</taxon>
        <taxon>Pseudomonadati</taxon>
        <taxon>Bacteroidota</taxon>
        <taxon>Sphingobacteriia</taxon>
        <taxon>Sphingobacteriales</taxon>
        <taxon>Sphingobacteriaceae</taxon>
        <taxon>Pedobacter</taxon>
    </lineage>
</organism>
<evidence type="ECO:0000256" key="1">
    <source>
        <dbReference type="SAM" id="Phobius"/>
    </source>
</evidence>
<name>A0A3S4RR47_9SPHI</name>
<dbReference type="EMBL" id="SAYW01000002">
    <property type="protein sequence ID" value="RWU08162.1"/>
    <property type="molecule type" value="Genomic_DNA"/>
</dbReference>
<dbReference type="Gene3D" id="2.40.50.1020">
    <property type="entry name" value="LytTr DNA-binding domain"/>
    <property type="match status" value="1"/>
</dbReference>
<proteinExistence type="predicted"/>
<comment type="caution">
    <text evidence="3">The sequence shown here is derived from an EMBL/GenBank/DDBJ whole genome shotgun (WGS) entry which is preliminary data.</text>
</comment>
<dbReference type="AlphaFoldDB" id="A0A3S4RR47"/>
<evidence type="ECO:0000313" key="4">
    <source>
        <dbReference type="Proteomes" id="UP000284120"/>
    </source>
</evidence>
<evidence type="ECO:0000313" key="3">
    <source>
        <dbReference type="EMBL" id="RWU08162.1"/>
    </source>
</evidence>
<gene>
    <name evidence="3" type="ORF">DPV69_07210</name>
</gene>
<feature type="transmembrane region" description="Helical" evidence="1">
    <location>
        <begin position="47"/>
        <end position="66"/>
    </location>
</feature>
<protein>
    <submittedName>
        <fullName evidence="3">LytTR family transcriptional regulator</fullName>
    </submittedName>
</protein>
<dbReference type="SMART" id="SM00850">
    <property type="entry name" value="LytTR"/>
    <property type="match status" value="1"/>
</dbReference>
<dbReference type="OrthoDB" id="9787344at2"/>
<feature type="transmembrane region" description="Helical" evidence="1">
    <location>
        <begin position="17"/>
        <end position="35"/>
    </location>
</feature>
<dbReference type="Pfam" id="PF04397">
    <property type="entry name" value="LytTR"/>
    <property type="match status" value="1"/>
</dbReference>
<dbReference type="Proteomes" id="UP000284120">
    <property type="component" value="Unassembled WGS sequence"/>
</dbReference>
<feature type="transmembrane region" description="Helical" evidence="1">
    <location>
        <begin position="87"/>
        <end position="110"/>
    </location>
</feature>
<keyword evidence="1" id="KW-0472">Membrane</keyword>